<sequence>ERASEQASELKASQPGCAQTVSILPKRSQADRQTATVASTCQREQFSGETIRCEVRARPVARRRR</sequence>
<keyword evidence="3" id="KW-1185">Reference proteome</keyword>
<dbReference type="AlphaFoldDB" id="A0A182FY96"/>
<reference evidence="2 3" key="1">
    <citation type="journal article" date="2017" name="G3 (Bethesda)">
        <title>The Physical Genome Mapping of Anopheles albimanus Corrected Scaffold Misassemblies and Identified Interarm Rearrangements in Genus Anopheles.</title>
        <authorList>
            <person name="Artemov G.N."/>
            <person name="Peery A.N."/>
            <person name="Jiang X."/>
            <person name="Tu Z."/>
            <person name="Stegniy V.N."/>
            <person name="Sharakhova M.V."/>
            <person name="Sharakhov I.V."/>
        </authorList>
    </citation>
    <scope>NUCLEOTIDE SEQUENCE [LARGE SCALE GENOMIC DNA]</scope>
    <source>
        <strain evidence="2 3">ALBI9_A</strain>
    </source>
</reference>
<reference evidence="2" key="2">
    <citation type="submission" date="2022-08" db="UniProtKB">
        <authorList>
            <consortium name="EnsemblMetazoa"/>
        </authorList>
    </citation>
    <scope>IDENTIFICATION</scope>
    <source>
        <strain evidence="2">STECLA/ALBI9_A</strain>
    </source>
</reference>
<feature type="region of interest" description="Disordered" evidence="1">
    <location>
        <begin position="22"/>
        <end position="41"/>
    </location>
</feature>
<organism evidence="2 3">
    <name type="scientific">Anopheles albimanus</name>
    <name type="common">New world malaria mosquito</name>
    <dbReference type="NCBI Taxonomy" id="7167"/>
    <lineage>
        <taxon>Eukaryota</taxon>
        <taxon>Metazoa</taxon>
        <taxon>Ecdysozoa</taxon>
        <taxon>Arthropoda</taxon>
        <taxon>Hexapoda</taxon>
        <taxon>Insecta</taxon>
        <taxon>Pterygota</taxon>
        <taxon>Neoptera</taxon>
        <taxon>Endopterygota</taxon>
        <taxon>Diptera</taxon>
        <taxon>Nematocera</taxon>
        <taxon>Culicoidea</taxon>
        <taxon>Culicidae</taxon>
        <taxon>Anophelinae</taxon>
        <taxon>Anopheles</taxon>
    </lineage>
</organism>
<proteinExistence type="predicted"/>
<evidence type="ECO:0000313" key="3">
    <source>
        <dbReference type="Proteomes" id="UP000069272"/>
    </source>
</evidence>
<name>A0A182FY96_ANOAL</name>
<accession>A0A182FY96</accession>
<evidence type="ECO:0000313" key="2">
    <source>
        <dbReference type="EnsemblMetazoa" id="AALB014594-PA"/>
    </source>
</evidence>
<dbReference type="Proteomes" id="UP000069272">
    <property type="component" value="Chromosome X"/>
</dbReference>
<feature type="compositionally biased region" description="Polar residues" evidence="1">
    <location>
        <begin position="31"/>
        <end position="41"/>
    </location>
</feature>
<protein>
    <submittedName>
        <fullName evidence="2">Uncharacterized protein</fullName>
    </submittedName>
</protein>
<evidence type="ECO:0000256" key="1">
    <source>
        <dbReference type="SAM" id="MobiDB-lite"/>
    </source>
</evidence>
<dbReference type="EnsemblMetazoa" id="AALB014594-RA">
    <property type="protein sequence ID" value="AALB014594-PA"/>
    <property type="gene ID" value="AALB014594"/>
</dbReference>
<dbReference type="VEuPathDB" id="VectorBase:AALB014594"/>